<sequence>MSFKPITHCLAIALSLSACAATADKTELDAARAWYWQHPYQPEAINRLALQLLKAGDADSAAVLLERGARIAPDREDIRANLLRLKSGSRQVADSPWQEPGAAASAAPNAPASASPQAGQDGLPAPWPQPPVRP</sequence>
<dbReference type="RefSeq" id="WP_021474868.1">
    <property type="nucleotide sequence ID" value="NZ_AVPH01000001.1"/>
</dbReference>
<proteinExistence type="predicted"/>
<protein>
    <submittedName>
        <fullName evidence="3">Uncharacterized protein</fullName>
    </submittedName>
</protein>
<evidence type="ECO:0000313" key="4">
    <source>
        <dbReference type="Proteomes" id="UP000016426"/>
    </source>
</evidence>
<dbReference type="InterPro" id="IPR011990">
    <property type="entry name" value="TPR-like_helical_dom_sf"/>
</dbReference>
<comment type="caution">
    <text evidence="3">The sequence shown here is derived from an EMBL/GenBank/DDBJ whole genome shotgun (WGS) entry which is preliminary data.</text>
</comment>
<reference evidence="3 4" key="1">
    <citation type="journal article" date="2013" name="Genome Announc.">
        <title>Genome Sequence of the Pigment-Producing Bacterium Pseudogulbenkiania ferrooxidans, Isolated from Loktak Lake.</title>
        <authorList>
            <person name="Puranik S."/>
            <person name="Talkal R."/>
            <person name="Qureshi A."/>
            <person name="Khardenavis A."/>
            <person name="Kapley A."/>
            <person name="Purohit H.J."/>
        </authorList>
    </citation>
    <scope>NUCLEOTIDE SEQUENCE [LARGE SCALE GENOMIC DNA]</scope>
    <source>
        <strain evidence="3 4">EGD-HP2</strain>
    </source>
</reference>
<keyword evidence="2" id="KW-0732">Signal</keyword>
<dbReference type="PROSITE" id="PS51257">
    <property type="entry name" value="PROKAR_LIPOPROTEIN"/>
    <property type="match status" value="1"/>
</dbReference>
<dbReference type="Proteomes" id="UP000016426">
    <property type="component" value="Unassembled WGS sequence"/>
</dbReference>
<evidence type="ECO:0000313" key="3">
    <source>
        <dbReference type="EMBL" id="ERE21204.1"/>
    </source>
</evidence>
<dbReference type="EMBL" id="AVPH01000001">
    <property type="protein sequence ID" value="ERE21204.1"/>
    <property type="molecule type" value="Genomic_DNA"/>
</dbReference>
<feature type="signal peptide" evidence="2">
    <location>
        <begin position="1"/>
        <end position="20"/>
    </location>
</feature>
<gene>
    <name evidence="3" type="ORF">O166_00055</name>
</gene>
<organism evidence="3 4">
    <name type="scientific">Pseudogulbenkiania ferrooxidans EGD-HP2</name>
    <dbReference type="NCBI Taxonomy" id="1388764"/>
    <lineage>
        <taxon>Bacteria</taxon>
        <taxon>Pseudomonadati</taxon>
        <taxon>Pseudomonadota</taxon>
        <taxon>Betaproteobacteria</taxon>
        <taxon>Neisseriales</taxon>
        <taxon>Chromobacteriaceae</taxon>
        <taxon>Pseudogulbenkiania</taxon>
    </lineage>
</organism>
<evidence type="ECO:0000256" key="1">
    <source>
        <dbReference type="SAM" id="MobiDB-lite"/>
    </source>
</evidence>
<dbReference type="Gene3D" id="1.25.40.10">
    <property type="entry name" value="Tetratricopeptide repeat domain"/>
    <property type="match status" value="1"/>
</dbReference>
<dbReference type="SUPFAM" id="SSF48452">
    <property type="entry name" value="TPR-like"/>
    <property type="match status" value="1"/>
</dbReference>
<feature type="compositionally biased region" description="Low complexity" evidence="1">
    <location>
        <begin position="102"/>
        <end position="118"/>
    </location>
</feature>
<feature type="chain" id="PRO_5045232411" evidence="2">
    <location>
        <begin position="21"/>
        <end position="134"/>
    </location>
</feature>
<feature type="compositionally biased region" description="Pro residues" evidence="1">
    <location>
        <begin position="125"/>
        <end position="134"/>
    </location>
</feature>
<accession>A0ABN0NCS3</accession>
<keyword evidence="4" id="KW-1185">Reference proteome</keyword>
<evidence type="ECO:0000256" key="2">
    <source>
        <dbReference type="SAM" id="SignalP"/>
    </source>
</evidence>
<feature type="region of interest" description="Disordered" evidence="1">
    <location>
        <begin position="88"/>
        <end position="134"/>
    </location>
</feature>
<name>A0ABN0NCS3_9NEIS</name>